<dbReference type="Proteomes" id="UP001151760">
    <property type="component" value="Unassembled WGS sequence"/>
</dbReference>
<feature type="compositionally biased region" description="Basic and acidic residues" evidence="1">
    <location>
        <begin position="325"/>
        <end position="354"/>
    </location>
</feature>
<reference evidence="2" key="2">
    <citation type="submission" date="2022-01" db="EMBL/GenBank/DDBJ databases">
        <authorList>
            <person name="Yamashiro T."/>
            <person name="Shiraishi A."/>
            <person name="Satake H."/>
            <person name="Nakayama K."/>
        </authorList>
    </citation>
    <scope>NUCLEOTIDE SEQUENCE</scope>
</reference>
<sequence>MAEIGCNWARIGPSKSSQSLSIAHKWAVVMIEGRPFWVFNIFIIASTMGFPGPSDGLRLHPTVFFSSGSGLTADSSVLTLTLAFLDFGLDFAQSFPFHAQIELTLTLDDIRIIFQLPQATDNNHKCFVAAPKFLDMVSFFLNDLDFILELRSSSNFKTTDYAELLTTSAPMSPNPDMDEGESSAQRKSGIIRLHTIQLSIVVQKSHDDLEAKQNEENIKEHLMAEEIEKLVEGTENIGNDEVDNSISNSQNDPDTRLEPGSYKKSLEVEKIVVVSQPVNVIEKEDESAEDDYELRRREKGKELALKIKFKGLQASNTSCRPYTIRPRDQDDPHDDAHLEGENSAKRQKTSEHRTYVFGESSSGQVNESEPGPSTSGDEDRYHIDQMQNFLKNDIVWESRKEILPLPFPQKPTLVVQSCQKDPKAPALSLIN</sequence>
<dbReference type="EMBL" id="BQNB010013956">
    <property type="protein sequence ID" value="GJT22282.1"/>
    <property type="molecule type" value="Genomic_DNA"/>
</dbReference>
<gene>
    <name evidence="2" type="ORF">Tco_0892219</name>
</gene>
<proteinExistence type="predicted"/>
<name>A0ABQ5C757_9ASTR</name>
<feature type="region of interest" description="Disordered" evidence="1">
    <location>
        <begin position="318"/>
        <end position="379"/>
    </location>
</feature>
<accession>A0ABQ5C757</accession>
<evidence type="ECO:0000256" key="1">
    <source>
        <dbReference type="SAM" id="MobiDB-lite"/>
    </source>
</evidence>
<organism evidence="2 3">
    <name type="scientific">Tanacetum coccineum</name>
    <dbReference type="NCBI Taxonomy" id="301880"/>
    <lineage>
        <taxon>Eukaryota</taxon>
        <taxon>Viridiplantae</taxon>
        <taxon>Streptophyta</taxon>
        <taxon>Embryophyta</taxon>
        <taxon>Tracheophyta</taxon>
        <taxon>Spermatophyta</taxon>
        <taxon>Magnoliopsida</taxon>
        <taxon>eudicotyledons</taxon>
        <taxon>Gunneridae</taxon>
        <taxon>Pentapetalae</taxon>
        <taxon>asterids</taxon>
        <taxon>campanulids</taxon>
        <taxon>Asterales</taxon>
        <taxon>Asteraceae</taxon>
        <taxon>Asteroideae</taxon>
        <taxon>Anthemideae</taxon>
        <taxon>Anthemidinae</taxon>
        <taxon>Tanacetum</taxon>
    </lineage>
</organism>
<evidence type="ECO:0000313" key="3">
    <source>
        <dbReference type="Proteomes" id="UP001151760"/>
    </source>
</evidence>
<keyword evidence="3" id="KW-1185">Reference proteome</keyword>
<evidence type="ECO:0000313" key="2">
    <source>
        <dbReference type="EMBL" id="GJT22282.1"/>
    </source>
</evidence>
<feature type="region of interest" description="Disordered" evidence="1">
    <location>
        <begin position="238"/>
        <end position="262"/>
    </location>
</feature>
<feature type="compositionally biased region" description="Polar residues" evidence="1">
    <location>
        <begin position="359"/>
        <end position="375"/>
    </location>
</feature>
<comment type="caution">
    <text evidence="2">The sequence shown here is derived from an EMBL/GenBank/DDBJ whole genome shotgun (WGS) entry which is preliminary data.</text>
</comment>
<protein>
    <submittedName>
        <fullName evidence="2">Uncharacterized protein</fullName>
    </submittedName>
</protein>
<reference evidence="2" key="1">
    <citation type="journal article" date="2022" name="Int. J. Mol. Sci.">
        <title>Draft Genome of Tanacetum Coccineum: Genomic Comparison of Closely Related Tanacetum-Family Plants.</title>
        <authorList>
            <person name="Yamashiro T."/>
            <person name="Shiraishi A."/>
            <person name="Nakayama K."/>
            <person name="Satake H."/>
        </authorList>
    </citation>
    <scope>NUCLEOTIDE SEQUENCE</scope>
</reference>